<evidence type="ECO:0000313" key="10">
    <source>
        <dbReference type="RefSeq" id="XP_011499140.1"/>
    </source>
</evidence>
<feature type="domain" description="GPR180-like N-terminal" evidence="8">
    <location>
        <begin position="87"/>
        <end position="213"/>
    </location>
</feature>
<dbReference type="PANTHER" id="PTHR23252">
    <property type="entry name" value="INTIMAL THICKNESS RECEPTOR-RELATED"/>
    <property type="match status" value="1"/>
</dbReference>
<evidence type="ECO:0000259" key="8">
    <source>
        <dbReference type="Pfam" id="PF21892"/>
    </source>
</evidence>
<dbReference type="InterPro" id="IPR047831">
    <property type="entry name" value="GPR180/TMEM145"/>
</dbReference>
<evidence type="ECO:0000256" key="3">
    <source>
        <dbReference type="ARBA" id="ARBA00022989"/>
    </source>
</evidence>
<dbReference type="Proteomes" id="UP000695007">
    <property type="component" value="Unplaced"/>
</dbReference>
<comment type="subcellular location">
    <subcellularLocation>
        <location evidence="1">Membrane</location>
        <topology evidence="1">Multi-pass membrane protein</topology>
    </subcellularLocation>
</comment>
<feature type="transmembrane region" description="Helical" evidence="6">
    <location>
        <begin position="344"/>
        <end position="364"/>
    </location>
</feature>
<dbReference type="SUPFAM" id="SSF51556">
    <property type="entry name" value="Metallo-dependent hydrolases"/>
    <property type="match status" value="1"/>
</dbReference>
<dbReference type="Pfam" id="PF10192">
    <property type="entry name" value="GPR180-TMEM145_TM"/>
    <property type="match status" value="1"/>
</dbReference>
<feature type="domain" description="GPR180/TMEM145 transmembrane" evidence="7">
    <location>
        <begin position="246"/>
        <end position="463"/>
    </location>
</feature>
<dbReference type="AlphaFoldDB" id="A0AAJ7DWN2"/>
<dbReference type="GO" id="GO:0008270">
    <property type="term" value="F:zinc ion binding"/>
    <property type="evidence" value="ECO:0007669"/>
    <property type="project" value="InterPro"/>
</dbReference>
<dbReference type="GO" id="GO:0016020">
    <property type="term" value="C:membrane"/>
    <property type="evidence" value="ECO:0007669"/>
    <property type="project" value="UniProtKB-SubCell"/>
</dbReference>
<organism evidence="9 10">
    <name type="scientific">Ceratosolen solmsi marchali</name>
    <dbReference type="NCBI Taxonomy" id="326594"/>
    <lineage>
        <taxon>Eukaryota</taxon>
        <taxon>Metazoa</taxon>
        <taxon>Ecdysozoa</taxon>
        <taxon>Arthropoda</taxon>
        <taxon>Hexapoda</taxon>
        <taxon>Insecta</taxon>
        <taxon>Pterygota</taxon>
        <taxon>Neoptera</taxon>
        <taxon>Endopterygota</taxon>
        <taxon>Hymenoptera</taxon>
        <taxon>Apocrita</taxon>
        <taxon>Proctotrupomorpha</taxon>
        <taxon>Chalcidoidea</taxon>
        <taxon>Agaonidae</taxon>
        <taxon>Agaoninae</taxon>
        <taxon>Ceratosolen</taxon>
    </lineage>
</organism>
<evidence type="ECO:0000313" key="9">
    <source>
        <dbReference type="Proteomes" id="UP000695007"/>
    </source>
</evidence>
<dbReference type="GO" id="GO:0019236">
    <property type="term" value="P:response to pheromone"/>
    <property type="evidence" value="ECO:0007669"/>
    <property type="project" value="InterPro"/>
</dbReference>
<dbReference type="InterPro" id="IPR032466">
    <property type="entry name" value="Metal_Hydrolase"/>
</dbReference>
<keyword evidence="3 6" id="KW-1133">Transmembrane helix</keyword>
<gene>
    <name evidence="10" type="primary">LOC105363208</name>
</gene>
<evidence type="ECO:0000256" key="4">
    <source>
        <dbReference type="ARBA" id="ARBA00023136"/>
    </source>
</evidence>
<keyword evidence="4 6" id="KW-0472">Membrane</keyword>
<dbReference type="Gene3D" id="3.20.20.140">
    <property type="entry name" value="Metal-dependent hydrolases"/>
    <property type="match status" value="1"/>
</dbReference>
<feature type="transmembrane region" description="Helical" evidence="6">
    <location>
        <begin position="384"/>
        <end position="402"/>
    </location>
</feature>
<dbReference type="Pfam" id="PF21892">
    <property type="entry name" value="TMEM145_N"/>
    <property type="match status" value="1"/>
</dbReference>
<feature type="transmembrane region" description="Helical" evidence="6">
    <location>
        <begin position="306"/>
        <end position="332"/>
    </location>
</feature>
<dbReference type="PANTHER" id="PTHR23252:SF24">
    <property type="entry name" value="TRANSMEMBRANE PROTEIN 145"/>
    <property type="match status" value="1"/>
</dbReference>
<feature type="transmembrane region" description="Helical" evidence="6">
    <location>
        <begin position="235"/>
        <end position="260"/>
    </location>
</feature>
<keyword evidence="9" id="KW-1185">Reference proteome</keyword>
<feature type="transmembrane region" description="Helical" evidence="6">
    <location>
        <begin position="272"/>
        <end position="294"/>
    </location>
</feature>
<dbReference type="GO" id="GO:0007186">
    <property type="term" value="P:G protein-coupled receptor signaling pathway"/>
    <property type="evidence" value="ECO:0007669"/>
    <property type="project" value="InterPro"/>
</dbReference>
<sequence>MEAGGDAKKAIMSHLDRTFARDDELLTFAELGSYCQYDLFGIECSYYQLDTKMDMPSDAQRIDKMRILKEDGRLEKILMSHDIHTKHRLNWAFLARFCFLSEKGKFQYDFIISSNNTETNLLLYYDSATQWPNVYPSNKTCVERELVLRRDLGQIISLSPYSSYTDISGCSFIGEEKNEIRCTNHREFRSSRPRWWFIALSNCQSKSGLNITYWISLTNAEAGSFWREHFSADEFYILPELIVASFIYILLICFSIYIALKLRTRRLLHVTYKLFMLSLVAQLCGLVCEIFSYVYRALKGFDFTGIFLLGNMFEACSETAFTTLLLLMSLGFTVTKSILTAMEIWRLSAFVTLTISLQLLLFIYESEKFDPGLVLYMYESPPGYGLLALKIWAWVVFVISCYKTSKNAISKFPFYGSLLSLGSSWFLCQPFVVLTITFLTDKWIRESIVKGSSLWVIFIGHATFLYVTRPTSVNNNFPFHIRTFQVVPIGGDGQGHSYELHSQTPTTLFNLSHSTRTVSTIT</sequence>
<evidence type="ECO:0000256" key="5">
    <source>
        <dbReference type="ARBA" id="ARBA00023180"/>
    </source>
</evidence>
<dbReference type="InterPro" id="IPR019336">
    <property type="entry name" value="GPR180/TMEM145_TM"/>
</dbReference>
<keyword evidence="2 6" id="KW-0812">Transmembrane</keyword>
<evidence type="ECO:0000256" key="6">
    <source>
        <dbReference type="SAM" id="Phobius"/>
    </source>
</evidence>
<feature type="transmembrane region" description="Helical" evidence="6">
    <location>
        <begin position="414"/>
        <end position="436"/>
    </location>
</feature>
<evidence type="ECO:0000259" key="7">
    <source>
        <dbReference type="Pfam" id="PF10192"/>
    </source>
</evidence>
<name>A0AAJ7DWN2_9HYME</name>
<keyword evidence="5" id="KW-0325">Glycoprotein</keyword>
<protein>
    <submittedName>
        <fullName evidence="10">Transmembrane protein 145 isoform X2</fullName>
    </submittedName>
</protein>
<evidence type="ECO:0000256" key="1">
    <source>
        <dbReference type="ARBA" id="ARBA00004141"/>
    </source>
</evidence>
<evidence type="ECO:0000256" key="2">
    <source>
        <dbReference type="ARBA" id="ARBA00022692"/>
    </source>
</evidence>
<reference evidence="10" key="1">
    <citation type="submission" date="2025-08" db="UniProtKB">
        <authorList>
            <consortium name="RefSeq"/>
        </authorList>
    </citation>
    <scope>IDENTIFICATION</scope>
</reference>
<feature type="transmembrane region" description="Helical" evidence="6">
    <location>
        <begin position="448"/>
        <end position="467"/>
    </location>
</feature>
<dbReference type="GeneID" id="105363208"/>
<dbReference type="InterPro" id="IPR053880">
    <property type="entry name" value="GPR180-like_N"/>
</dbReference>
<proteinExistence type="predicted"/>
<accession>A0AAJ7DWN2</accession>
<dbReference type="RefSeq" id="XP_011499140.1">
    <property type="nucleotide sequence ID" value="XM_011500838.1"/>
</dbReference>